<accession>A0A1H1RS86</accession>
<dbReference type="Gene3D" id="1.10.441.10">
    <property type="entry name" value="Phosphomannose Isomerase, domain 2"/>
    <property type="match status" value="1"/>
</dbReference>
<dbReference type="PANTHER" id="PTHR10309">
    <property type="entry name" value="MANNOSE-6-PHOSPHATE ISOMERASE"/>
    <property type="match status" value="1"/>
</dbReference>
<protein>
    <recommendedName>
        <fullName evidence="3">mannose-6-phosphate isomerase</fullName>
        <ecNumber evidence="3">5.3.1.8</ecNumber>
    </recommendedName>
</protein>
<name>A0A1H1RS86_9CORY</name>
<dbReference type="PRINTS" id="PR00714">
    <property type="entry name" value="MAN6PISMRASE"/>
</dbReference>
<dbReference type="SUPFAM" id="SSF51182">
    <property type="entry name" value="RmlC-like cupins"/>
    <property type="match status" value="1"/>
</dbReference>
<evidence type="ECO:0000256" key="5">
    <source>
        <dbReference type="ARBA" id="ARBA00022833"/>
    </source>
</evidence>
<evidence type="ECO:0000256" key="8">
    <source>
        <dbReference type="PIRSR" id="PIRSR001480-2"/>
    </source>
</evidence>
<feature type="binding site" evidence="8">
    <location>
        <position position="259"/>
    </location>
    <ligand>
        <name>Zn(2+)</name>
        <dbReference type="ChEBI" id="CHEBI:29105"/>
    </ligand>
</feature>
<dbReference type="InterPro" id="IPR014710">
    <property type="entry name" value="RmlC-like_jellyroll"/>
</dbReference>
<dbReference type="STRING" id="1203190.GCA_000312345_01622"/>
<evidence type="ECO:0000256" key="1">
    <source>
        <dbReference type="ARBA" id="ARBA00000757"/>
    </source>
</evidence>
<evidence type="ECO:0000313" key="12">
    <source>
        <dbReference type="Proteomes" id="UP000182237"/>
    </source>
</evidence>
<dbReference type="EC" id="5.3.1.8" evidence="3"/>
<evidence type="ECO:0000256" key="6">
    <source>
        <dbReference type="ARBA" id="ARBA00023235"/>
    </source>
</evidence>
<evidence type="ECO:0000256" key="3">
    <source>
        <dbReference type="ARBA" id="ARBA00011956"/>
    </source>
</evidence>
<dbReference type="RefSeq" id="WP_019194431.1">
    <property type="nucleotide sequence ID" value="NZ_LT629765.1"/>
</dbReference>
<dbReference type="PIRSF" id="PIRSF001480">
    <property type="entry name" value="Mannose-6-phosphate_isomerase"/>
    <property type="match status" value="1"/>
</dbReference>
<sequence length="392" mass="42069">MQKLEGKLRAYPWGSHTLLAELRGLETPAATPEAELWFGAHPSAPSTIGGVGLDEIIAADPDAALGPRVREIFGDRLPFLLKLLAADEPLSIQAHPSAEQASEGFRRENAAGVPSDSPRRNYRDDHHKPELLVALTEFHALVGFRPYEKTRQLFDALACPALDHYAAMIDPTREEASLRALFTTWISIPSAQRETLVAEVSDCARPLAADQTWIGRTARNFLSIVEQYPKDAGVLAVLLLNHVAMVPGQALFIAAGQLHAYLRGMGVEIMANSDNVLRGGLTPKHVDVPELVRILDFGPLEEPFASSVDDGDARRFEAPCADFVLRRHTLAAGREHSFASDGPAILLCTSGSCACGAAIELSPGEAAWIPASEPAVAVAAGSEGCEVFYATA</sequence>
<feature type="region of interest" description="Disordered" evidence="9">
    <location>
        <begin position="95"/>
        <end position="124"/>
    </location>
</feature>
<evidence type="ECO:0000256" key="2">
    <source>
        <dbReference type="ARBA" id="ARBA00010772"/>
    </source>
</evidence>
<comment type="catalytic activity">
    <reaction evidence="1">
        <text>D-mannose 6-phosphate = D-fructose 6-phosphate</text>
        <dbReference type="Rhea" id="RHEA:12356"/>
        <dbReference type="ChEBI" id="CHEBI:58735"/>
        <dbReference type="ChEBI" id="CHEBI:61527"/>
        <dbReference type="EC" id="5.3.1.8"/>
    </reaction>
</comment>
<dbReference type="Proteomes" id="UP000182237">
    <property type="component" value="Chromosome I"/>
</dbReference>
<dbReference type="Pfam" id="PF20511">
    <property type="entry name" value="PMI_typeI_cat"/>
    <property type="match status" value="1"/>
</dbReference>
<dbReference type="GO" id="GO:0008270">
    <property type="term" value="F:zinc ion binding"/>
    <property type="evidence" value="ECO:0007669"/>
    <property type="project" value="InterPro"/>
</dbReference>
<dbReference type="OrthoDB" id="9792649at2"/>
<reference evidence="11 12" key="1">
    <citation type="submission" date="2016-10" db="EMBL/GenBank/DDBJ databases">
        <authorList>
            <person name="de Groot N.N."/>
        </authorList>
    </citation>
    <scope>NUCLEOTIDE SEQUENCE [LARGE SCALE GENOMIC DNA]</scope>
    <source>
        <strain evidence="11 12">DSM 45434</strain>
    </source>
</reference>
<dbReference type="InterPro" id="IPR011051">
    <property type="entry name" value="RmlC_Cupin_sf"/>
</dbReference>
<feature type="binding site" evidence="8">
    <location>
        <position position="130"/>
    </location>
    <ligand>
        <name>Zn(2+)</name>
        <dbReference type="ChEBI" id="CHEBI:29105"/>
    </ligand>
</feature>
<feature type="binding site" evidence="8">
    <location>
        <position position="93"/>
    </location>
    <ligand>
        <name>Zn(2+)</name>
        <dbReference type="ChEBI" id="CHEBI:29105"/>
    </ligand>
</feature>
<dbReference type="AlphaFoldDB" id="A0A1H1RS86"/>
<dbReference type="CDD" id="cd07011">
    <property type="entry name" value="cupin_PMI_type_I_N"/>
    <property type="match status" value="1"/>
</dbReference>
<evidence type="ECO:0000259" key="10">
    <source>
        <dbReference type="Pfam" id="PF20511"/>
    </source>
</evidence>
<comment type="cofactor">
    <cofactor evidence="8">
        <name>Zn(2+)</name>
        <dbReference type="ChEBI" id="CHEBI:29105"/>
    </cofactor>
    <text evidence="8">Binds 1 zinc ion per subunit.</text>
</comment>
<dbReference type="Gene3D" id="2.60.120.10">
    <property type="entry name" value="Jelly Rolls"/>
    <property type="match status" value="2"/>
</dbReference>
<proteinExistence type="inferred from homology"/>
<dbReference type="GO" id="GO:0004476">
    <property type="term" value="F:mannose-6-phosphate isomerase activity"/>
    <property type="evidence" value="ECO:0007669"/>
    <property type="project" value="UniProtKB-EC"/>
</dbReference>
<dbReference type="InterPro" id="IPR001250">
    <property type="entry name" value="Man6P_Isoase-1"/>
</dbReference>
<feature type="active site" evidence="7">
    <location>
        <position position="278"/>
    </location>
</feature>
<feature type="domain" description="Phosphomannose isomerase type I catalytic" evidence="10">
    <location>
        <begin position="1"/>
        <end position="146"/>
    </location>
</feature>
<dbReference type="PANTHER" id="PTHR10309:SF0">
    <property type="entry name" value="MANNOSE-6-PHOSPHATE ISOMERASE"/>
    <property type="match status" value="1"/>
</dbReference>
<evidence type="ECO:0000256" key="9">
    <source>
        <dbReference type="SAM" id="MobiDB-lite"/>
    </source>
</evidence>
<feature type="binding site" evidence="8">
    <location>
        <position position="95"/>
    </location>
    <ligand>
        <name>Zn(2+)</name>
        <dbReference type="ChEBI" id="CHEBI:29105"/>
    </ligand>
</feature>
<dbReference type="InterPro" id="IPR016305">
    <property type="entry name" value="Mannose-6-P_Isomerase"/>
</dbReference>
<keyword evidence="4 8" id="KW-0479">Metal-binding</keyword>
<keyword evidence="6 11" id="KW-0413">Isomerase</keyword>
<keyword evidence="5 8" id="KW-0862">Zinc</keyword>
<dbReference type="eggNOG" id="COG1482">
    <property type="taxonomic scope" value="Bacteria"/>
</dbReference>
<gene>
    <name evidence="11" type="ORF">SAMN04488539_1573</name>
</gene>
<dbReference type="EMBL" id="LT629765">
    <property type="protein sequence ID" value="SDS38578.1"/>
    <property type="molecule type" value="Genomic_DNA"/>
</dbReference>
<comment type="similarity">
    <text evidence="2">Belongs to the mannose-6-phosphate isomerase type 1 family.</text>
</comment>
<organism evidence="11 12">
    <name type="scientific">Corynebacterium timonense</name>
    <dbReference type="NCBI Taxonomy" id="441500"/>
    <lineage>
        <taxon>Bacteria</taxon>
        <taxon>Bacillati</taxon>
        <taxon>Actinomycetota</taxon>
        <taxon>Actinomycetes</taxon>
        <taxon>Mycobacteriales</taxon>
        <taxon>Corynebacteriaceae</taxon>
        <taxon>Corynebacterium</taxon>
    </lineage>
</organism>
<dbReference type="GO" id="GO:0005975">
    <property type="term" value="P:carbohydrate metabolic process"/>
    <property type="evidence" value="ECO:0007669"/>
    <property type="project" value="InterPro"/>
</dbReference>
<evidence type="ECO:0000256" key="4">
    <source>
        <dbReference type="ARBA" id="ARBA00022723"/>
    </source>
</evidence>
<evidence type="ECO:0000313" key="11">
    <source>
        <dbReference type="EMBL" id="SDS38578.1"/>
    </source>
</evidence>
<keyword evidence="12" id="KW-1185">Reference proteome</keyword>
<dbReference type="GO" id="GO:0009298">
    <property type="term" value="P:GDP-mannose biosynthetic process"/>
    <property type="evidence" value="ECO:0007669"/>
    <property type="project" value="InterPro"/>
</dbReference>
<dbReference type="GO" id="GO:0005829">
    <property type="term" value="C:cytosol"/>
    <property type="evidence" value="ECO:0007669"/>
    <property type="project" value="TreeGrafter"/>
</dbReference>
<dbReference type="InterPro" id="IPR046457">
    <property type="entry name" value="PMI_typeI_cat"/>
</dbReference>
<dbReference type="NCBIfam" id="TIGR00218">
    <property type="entry name" value="manA"/>
    <property type="match status" value="1"/>
</dbReference>
<evidence type="ECO:0000256" key="7">
    <source>
        <dbReference type="PIRSR" id="PIRSR001480-1"/>
    </source>
</evidence>